<dbReference type="PANTHER" id="PTHR43687">
    <property type="entry name" value="ADENYLYLSULFATE REDUCTASE, BETA SUBUNIT"/>
    <property type="match status" value="1"/>
</dbReference>
<keyword evidence="7" id="KW-1185">Reference proteome</keyword>
<keyword evidence="3" id="KW-0408">Iron</keyword>
<evidence type="ECO:0000256" key="2">
    <source>
        <dbReference type="ARBA" id="ARBA00022723"/>
    </source>
</evidence>
<dbReference type="SUPFAM" id="SSF54862">
    <property type="entry name" value="4Fe-4S ferredoxins"/>
    <property type="match status" value="1"/>
</dbReference>
<dbReference type="EMBL" id="JACCCC010000001">
    <property type="protein sequence ID" value="NYE46282.1"/>
    <property type="molecule type" value="Genomic_DNA"/>
</dbReference>
<evidence type="ECO:0000313" key="7">
    <source>
        <dbReference type="Proteomes" id="UP000589036"/>
    </source>
</evidence>
<comment type="caution">
    <text evidence="6">The sequence shown here is derived from an EMBL/GenBank/DDBJ whole genome shotgun (WGS) entry which is preliminary data.</text>
</comment>
<evidence type="ECO:0000256" key="4">
    <source>
        <dbReference type="ARBA" id="ARBA00023014"/>
    </source>
</evidence>
<dbReference type="GO" id="GO:0046872">
    <property type="term" value="F:metal ion binding"/>
    <property type="evidence" value="ECO:0007669"/>
    <property type="project" value="UniProtKB-KW"/>
</dbReference>
<dbReference type="PROSITE" id="PS00198">
    <property type="entry name" value="4FE4S_FER_1"/>
    <property type="match status" value="1"/>
</dbReference>
<protein>
    <submittedName>
        <fullName evidence="6">Pyruvate/2-oxoacid:ferredoxin oxidoreductase delta subunit</fullName>
    </submittedName>
</protein>
<dbReference type="RefSeq" id="WP_312863074.1">
    <property type="nucleotide sequence ID" value="NZ_BAAAYY010000022.1"/>
</dbReference>
<dbReference type="Proteomes" id="UP000589036">
    <property type="component" value="Unassembled WGS sequence"/>
</dbReference>
<dbReference type="Pfam" id="PF12838">
    <property type="entry name" value="Fer4_7"/>
    <property type="match status" value="1"/>
</dbReference>
<keyword evidence="4" id="KW-0411">Iron-sulfur</keyword>
<dbReference type="AlphaFoldDB" id="A0A852TTV0"/>
<evidence type="ECO:0000256" key="1">
    <source>
        <dbReference type="ARBA" id="ARBA00022485"/>
    </source>
</evidence>
<evidence type="ECO:0000259" key="5">
    <source>
        <dbReference type="PROSITE" id="PS51379"/>
    </source>
</evidence>
<dbReference type="PROSITE" id="PS51379">
    <property type="entry name" value="4FE4S_FER_2"/>
    <property type="match status" value="2"/>
</dbReference>
<name>A0A852TTV0_9ACTN</name>
<feature type="domain" description="4Fe-4S ferredoxin-type" evidence="5">
    <location>
        <begin position="40"/>
        <end position="72"/>
    </location>
</feature>
<accession>A0A852TTV0</accession>
<proteinExistence type="predicted"/>
<evidence type="ECO:0000256" key="3">
    <source>
        <dbReference type="ARBA" id="ARBA00023004"/>
    </source>
</evidence>
<dbReference type="InterPro" id="IPR050572">
    <property type="entry name" value="Fe-S_Ferredoxin"/>
</dbReference>
<dbReference type="GO" id="GO:0051539">
    <property type="term" value="F:4 iron, 4 sulfur cluster binding"/>
    <property type="evidence" value="ECO:0007669"/>
    <property type="project" value="UniProtKB-KW"/>
</dbReference>
<keyword evidence="1" id="KW-0004">4Fe-4S</keyword>
<dbReference type="PANTHER" id="PTHR43687:SF1">
    <property type="entry name" value="FERREDOXIN III"/>
    <property type="match status" value="1"/>
</dbReference>
<dbReference type="InterPro" id="IPR017900">
    <property type="entry name" value="4Fe4S_Fe_S_CS"/>
</dbReference>
<feature type="domain" description="4Fe-4S ferredoxin-type" evidence="5">
    <location>
        <begin position="6"/>
        <end position="35"/>
    </location>
</feature>
<organism evidence="6 7">
    <name type="scientific">Spinactinospora alkalitolerans</name>
    <dbReference type="NCBI Taxonomy" id="687207"/>
    <lineage>
        <taxon>Bacteria</taxon>
        <taxon>Bacillati</taxon>
        <taxon>Actinomycetota</taxon>
        <taxon>Actinomycetes</taxon>
        <taxon>Streptosporangiales</taxon>
        <taxon>Nocardiopsidaceae</taxon>
        <taxon>Spinactinospora</taxon>
    </lineage>
</organism>
<keyword evidence="6" id="KW-0670">Pyruvate</keyword>
<gene>
    <name evidence="6" type="ORF">HDA32_001402</name>
</gene>
<evidence type="ECO:0000313" key="6">
    <source>
        <dbReference type="EMBL" id="NYE46282.1"/>
    </source>
</evidence>
<sequence length="84" mass="8441">MSELTAAPVAVTSACTACGACLLTCPEHAIRPAHRAGGAGEPVLDVLADRCTGCLECVEICPADAIAEVSGDVRVHDHAGGVRT</sequence>
<reference evidence="6 7" key="1">
    <citation type="submission" date="2020-07" db="EMBL/GenBank/DDBJ databases">
        <title>Sequencing the genomes of 1000 actinobacteria strains.</title>
        <authorList>
            <person name="Klenk H.-P."/>
        </authorList>
    </citation>
    <scope>NUCLEOTIDE SEQUENCE [LARGE SCALE GENOMIC DNA]</scope>
    <source>
        <strain evidence="6 7">CXB654</strain>
    </source>
</reference>
<keyword evidence="2" id="KW-0479">Metal-binding</keyword>
<dbReference type="Gene3D" id="3.30.70.20">
    <property type="match status" value="1"/>
</dbReference>
<dbReference type="InterPro" id="IPR017896">
    <property type="entry name" value="4Fe4S_Fe-S-bd"/>
</dbReference>